<dbReference type="GO" id="GO:0005524">
    <property type="term" value="F:ATP binding"/>
    <property type="evidence" value="ECO:0007669"/>
    <property type="project" value="InterPro"/>
</dbReference>
<reference evidence="2 3" key="1">
    <citation type="journal article" date="2015" name="Genome Announc.">
        <title>Genome Sequence of Mushroom Soft-Rot Pathogen Janthinobacterium agaricidamnosum.</title>
        <authorList>
            <person name="Graupner K."/>
            <person name="Lackner G."/>
            <person name="Hertweck C."/>
        </authorList>
    </citation>
    <scope>NUCLEOTIDE SEQUENCE [LARGE SCALE GENOMIC DNA]</scope>
    <source>
        <strain evidence="3">NBRC 102515 / DSM 9628</strain>
    </source>
</reference>
<dbReference type="Gene3D" id="3.40.50.300">
    <property type="entry name" value="P-loop containing nucleotide triphosphate hydrolases"/>
    <property type="match status" value="1"/>
</dbReference>
<name>W0VD55_9BURK</name>
<evidence type="ECO:0000313" key="3">
    <source>
        <dbReference type="Proteomes" id="UP000027604"/>
    </source>
</evidence>
<protein>
    <submittedName>
        <fullName evidence="2">RecF/RecN/SMC N terminal domain protein</fullName>
    </submittedName>
</protein>
<dbReference type="KEGG" id="jag:GJA_5245"/>
<dbReference type="STRING" id="1349767.GJA_5245"/>
<dbReference type="GO" id="GO:0006302">
    <property type="term" value="P:double-strand break repair"/>
    <property type="evidence" value="ECO:0007669"/>
    <property type="project" value="TreeGrafter"/>
</dbReference>
<dbReference type="EMBL" id="HG322949">
    <property type="protein sequence ID" value="CDG85841.1"/>
    <property type="molecule type" value="Genomic_DNA"/>
</dbReference>
<dbReference type="eggNOG" id="COG3950">
    <property type="taxonomic scope" value="Bacteria"/>
</dbReference>
<dbReference type="PANTHER" id="PTHR32182">
    <property type="entry name" value="DNA REPLICATION AND REPAIR PROTEIN RECF"/>
    <property type="match status" value="1"/>
</dbReference>
<dbReference type="InterPro" id="IPR027417">
    <property type="entry name" value="P-loop_NTPase"/>
</dbReference>
<dbReference type="RefSeq" id="WP_038497613.1">
    <property type="nucleotide sequence ID" value="NZ_BCTH01000019.1"/>
</dbReference>
<feature type="domain" description="AAA+ ATPase" evidence="1">
    <location>
        <begin position="28"/>
        <end position="391"/>
    </location>
</feature>
<dbReference type="GO" id="GO:0016887">
    <property type="term" value="F:ATP hydrolysis activity"/>
    <property type="evidence" value="ECO:0007669"/>
    <property type="project" value="InterPro"/>
</dbReference>
<dbReference type="InterPro" id="IPR003959">
    <property type="entry name" value="ATPase_AAA_core"/>
</dbReference>
<dbReference type="InterPro" id="IPR003593">
    <property type="entry name" value="AAA+_ATPase"/>
</dbReference>
<keyword evidence="3" id="KW-1185">Reference proteome</keyword>
<evidence type="ECO:0000259" key="1">
    <source>
        <dbReference type="SMART" id="SM00382"/>
    </source>
</evidence>
<dbReference type="CDD" id="cd00267">
    <property type="entry name" value="ABC_ATPase"/>
    <property type="match status" value="1"/>
</dbReference>
<proteinExistence type="predicted"/>
<dbReference type="PANTHER" id="PTHR32182:SF23">
    <property type="entry name" value="ATP BINDING PROTEIN"/>
    <property type="match status" value="1"/>
</dbReference>
<dbReference type="Pfam" id="PF13304">
    <property type="entry name" value="AAA_21"/>
    <property type="match status" value="1"/>
</dbReference>
<sequence length="475" mass="53180">MQLKQLSLSNLGRFKTLDLSLAPTNSVPSNVTILIGQNGGGKTTILKALATSLSWLGARIRSDKGSGNPISEEAILNGASSAAITLSLSDQEEFNWVVAKSRSGRKGEHASQLIDVSRLSDKYRSLLSVNEKTSLPLIAFYPVERSVLDIPLKIKGKHSFSQLDGYENSLNQGVDFRRFFEWFRDREDMENEVGKENALSELLINEPERITGIFDLIDGSQERLDKLEFSDWKGLKKEFKILNDVLRIVKEVEELSKDPQLTAVRNAITSFMPDFSDLKVRRKPRLHMSIDKSGETLNVAQLSQGEKSLMALVGDIARRLAMLNPEMENPLHGDGVVLIDEVDMHLHPQWARTIIERLTSTFPNCQFVLTTHSPLVISDCKDILVYALNDGDLTHVPSQYGQDANTVLLDVMNTHIRNATVTKRLNDLLDLIQDGKLDEAKALMAQMETELPSQNLELAKARLLLRKEVIRRAAN</sequence>
<gene>
    <name evidence="2" type="ORF">GJA_5245</name>
</gene>
<organism evidence="2 3">
    <name type="scientific">Janthinobacterium agaricidamnosum NBRC 102515 = DSM 9628</name>
    <dbReference type="NCBI Taxonomy" id="1349767"/>
    <lineage>
        <taxon>Bacteria</taxon>
        <taxon>Pseudomonadati</taxon>
        <taxon>Pseudomonadota</taxon>
        <taxon>Betaproteobacteria</taxon>
        <taxon>Burkholderiales</taxon>
        <taxon>Oxalobacteraceae</taxon>
        <taxon>Janthinobacterium</taxon>
    </lineage>
</organism>
<dbReference type="PATRIC" id="fig|1349767.4.peg.1844"/>
<dbReference type="SUPFAM" id="SSF52540">
    <property type="entry name" value="P-loop containing nucleoside triphosphate hydrolases"/>
    <property type="match status" value="1"/>
</dbReference>
<dbReference type="OrthoDB" id="5468457at2"/>
<evidence type="ECO:0000313" key="2">
    <source>
        <dbReference type="EMBL" id="CDG85841.1"/>
    </source>
</evidence>
<accession>W0VD55</accession>
<dbReference type="AlphaFoldDB" id="W0VD55"/>
<dbReference type="GO" id="GO:0000731">
    <property type="term" value="P:DNA synthesis involved in DNA repair"/>
    <property type="evidence" value="ECO:0007669"/>
    <property type="project" value="TreeGrafter"/>
</dbReference>
<dbReference type="SMART" id="SM00382">
    <property type="entry name" value="AAA"/>
    <property type="match status" value="1"/>
</dbReference>
<dbReference type="Proteomes" id="UP000027604">
    <property type="component" value="Chromosome I"/>
</dbReference>
<dbReference type="HOGENOM" id="CLU_033429_1_1_4"/>